<accession>A0A109UGX5</accession>
<keyword evidence="2" id="KW-0378">Hydrolase</keyword>
<proteinExistence type="inferred from homology"/>
<dbReference type="GO" id="GO:0016787">
    <property type="term" value="F:hydrolase activity"/>
    <property type="evidence" value="ECO:0007669"/>
    <property type="project" value="UniProtKB-KW"/>
</dbReference>
<evidence type="ECO:0000256" key="3">
    <source>
        <dbReference type="ARBA" id="ARBA00022806"/>
    </source>
</evidence>
<dbReference type="InterPro" id="IPR044742">
    <property type="entry name" value="DEAD/DEAH_RhlB"/>
</dbReference>
<sequence length="443" mass="51845">MNSLNKDIMRIAGFKSLTSVQSQVLEQINKNRDMIVRSATGTGKTHAFLFALCEKINFNVQETQALILAPTRELAMQIFEFSKDLRKVDESITIDLAIGGMDNSRLKRKIEKQPHILIATPGKMLDILSWNTLRVDTIKMLILDEMDMIFDYGFSEEINSIASRLLDSTQFLLFSATLPRSLEPFIKKYLNHPIEIHATEERMKPRIEFSLIHRKHWDLNEAVTEVLRSIEPLLAVVFANRKEEVSEIAQRLRENGFECLEIHGDISDRERKQTISRLRSGQVRYIVATDLAARGIDLPEISHVINANLPAHDISFFMHRAGRTGRSGREGYCITLVTDSDQNTISRIRNQNNVSFKFKRIQQHVIVDARPFFNFERRHRRLDPEIQAKLKRKNVKVKPRYKKKHKNEIEKLMRHKRREIIRDDIRRQKKERNKERQKSMQDL</sequence>
<dbReference type="PANTHER" id="PTHR47959">
    <property type="entry name" value="ATP-DEPENDENT RNA HELICASE RHLE-RELATED"/>
    <property type="match status" value="1"/>
</dbReference>
<dbReference type="GO" id="GO:0005829">
    <property type="term" value="C:cytosol"/>
    <property type="evidence" value="ECO:0007669"/>
    <property type="project" value="TreeGrafter"/>
</dbReference>
<dbReference type="RefSeq" id="WP_067632059.1">
    <property type="nucleotide sequence ID" value="NZ_CP013213.1"/>
</dbReference>
<dbReference type="GO" id="GO:0003676">
    <property type="term" value="F:nucleic acid binding"/>
    <property type="evidence" value="ECO:0007669"/>
    <property type="project" value="InterPro"/>
</dbReference>
<name>A0A109UGX5_9FIRM</name>
<evidence type="ECO:0000313" key="10">
    <source>
        <dbReference type="Proteomes" id="UP000063781"/>
    </source>
</evidence>
<dbReference type="SUPFAM" id="SSF52540">
    <property type="entry name" value="P-loop containing nucleoside triphosphate hydrolases"/>
    <property type="match status" value="1"/>
</dbReference>
<protein>
    <submittedName>
        <fullName evidence="9">DEAD/DEAH box helicase</fullName>
    </submittedName>
</protein>
<evidence type="ECO:0000256" key="1">
    <source>
        <dbReference type="ARBA" id="ARBA00022741"/>
    </source>
</evidence>
<evidence type="ECO:0000256" key="4">
    <source>
        <dbReference type="ARBA" id="ARBA00022840"/>
    </source>
</evidence>
<dbReference type="EMBL" id="CP013213">
    <property type="protein sequence ID" value="AMC93360.1"/>
    <property type="molecule type" value="Genomic_DNA"/>
</dbReference>
<dbReference type="AlphaFoldDB" id="A0A109UGX5"/>
<dbReference type="PROSITE" id="PS51194">
    <property type="entry name" value="HELICASE_CTER"/>
    <property type="match status" value="1"/>
</dbReference>
<dbReference type="GO" id="GO:0003724">
    <property type="term" value="F:RNA helicase activity"/>
    <property type="evidence" value="ECO:0007669"/>
    <property type="project" value="TreeGrafter"/>
</dbReference>
<comment type="similarity">
    <text evidence="5">Belongs to the DEAD box helicase family.</text>
</comment>
<dbReference type="InterPro" id="IPR001650">
    <property type="entry name" value="Helicase_C-like"/>
</dbReference>
<dbReference type="Pfam" id="PF00271">
    <property type="entry name" value="Helicase_C"/>
    <property type="match status" value="1"/>
</dbReference>
<dbReference type="Pfam" id="PF00270">
    <property type="entry name" value="DEAD"/>
    <property type="match status" value="1"/>
</dbReference>
<evidence type="ECO:0000259" key="7">
    <source>
        <dbReference type="PROSITE" id="PS51192"/>
    </source>
</evidence>
<evidence type="ECO:0000256" key="2">
    <source>
        <dbReference type="ARBA" id="ARBA00022801"/>
    </source>
</evidence>
<feature type="domain" description="Helicase C-terminal" evidence="8">
    <location>
        <begin position="222"/>
        <end position="367"/>
    </location>
</feature>
<dbReference type="OrthoDB" id="9805696at2"/>
<keyword evidence="10" id="KW-1185">Reference proteome</keyword>
<dbReference type="STRING" id="1514105.AOC36_05025"/>
<dbReference type="KEGG" id="erl:AOC36_05025"/>
<dbReference type="CDD" id="cd00268">
    <property type="entry name" value="DEADc"/>
    <property type="match status" value="1"/>
</dbReference>
<dbReference type="SMART" id="SM00490">
    <property type="entry name" value="HELICc"/>
    <property type="match status" value="1"/>
</dbReference>
<dbReference type="InterPro" id="IPR027417">
    <property type="entry name" value="P-loop_NTPase"/>
</dbReference>
<dbReference type="InterPro" id="IPR011545">
    <property type="entry name" value="DEAD/DEAH_box_helicase_dom"/>
</dbReference>
<gene>
    <name evidence="9" type="ORF">AOC36_05025</name>
</gene>
<reference evidence="9 10" key="1">
    <citation type="submission" date="2015-10" db="EMBL/GenBank/DDBJ databases">
        <title>Erysipelothrix larvae sp. LV19 isolated from the larval gut of the rhinoceros beetle, Trypoxylus dichotomus.</title>
        <authorList>
            <person name="Lim S."/>
            <person name="Kim B.-C."/>
        </authorList>
    </citation>
    <scope>NUCLEOTIDE SEQUENCE [LARGE SCALE GENOMIC DNA]</scope>
    <source>
        <strain evidence="9 10">LV19</strain>
    </source>
</reference>
<keyword evidence="4" id="KW-0067">ATP-binding</keyword>
<dbReference type="PANTHER" id="PTHR47959:SF1">
    <property type="entry name" value="ATP-DEPENDENT RNA HELICASE DBPA"/>
    <property type="match status" value="1"/>
</dbReference>
<dbReference type="Gene3D" id="3.40.50.300">
    <property type="entry name" value="P-loop containing nucleotide triphosphate hydrolases"/>
    <property type="match status" value="2"/>
</dbReference>
<feature type="region of interest" description="Disordered" evidence="6">
    <location>
        <begin position="419"/>
        <end position="443"/>
    </location>
</feature>
<dbReference type="InterPro" id="IPR050079">
    <property type="entry name" value="DEAD_box_RNA_helicase"/>
</dbReference>
<feature type="compositionally biased region" description="Basic and acidic residues" evidence="6">
    <location>
        <begin position="420"/>
        <end position="443"/>
    </location>
</feature>
<dbReference type="CDD" id="cd18787">
    <property type="entry name" value="SF2_C_DEAD"/>
    <property type="match status" value="1"/>
</dbReference>
<dbReference type="GO" id="GO:0005524">
    <property type="term" value="F:ATP binding"/>
    <property type="evidence" value="ECO:0007669"/>
    <property type="project" value="UniProtKB-KW"/>
</dbReference>
<keyword evidence="3 9" id="KW-0347">Helicase</keyword>
<evidence type="ECO:0000256" key="5">
    <source>
        <dbReference type="ARBA" id="ARBA00038437"/>
    </source>
</evidence>
<keyword evidence="1" id="KW-0547">Nucleotide-binding</keyword>
<evidence type="ECO:0000313" key="9">
    <source>
        <dbReference type="EMBL" id="AMC93360.1"/>
    </source>
</evidence>
<dbReference type="InterPro" id="IPR014001">
    <property type="entry name" value="Helicase_ATP-bd"/>
</dbReference>
<dbReference type="SMART" id="SM00487">
    <property type="entry name" value="DEXDc"/>
    <property type="match status" value="1"/>
</dbReference>
<organism evidence="9 10">
    <name type="scientific">Erysipelothrix larvae</name>
    <dbReference type="NCBI Taxonomy" id="1514105"/>
    <lineage>
        <taxon>Bacteria</taxon>
        <taxon>Bacillati</taxon>
        <taxon>Bacillota</taxon>
        <taxon>Erysipelotrichia</taxon>
        <taxon>Erysipelotrichales</taxon>
        <taxon>Erysipelotrichaceae</taxon>
        <taxon>Erysipelothrix</taxon>
    </lineage>
</organism>
<evidence type="ECO:0000256" key="6">
    <source>
        <dbReference type="SAM" id="MobiDB-lite"/>
    </source>
</evidence>
<dbReference type="Proteomes" id="UP000063781">
    <property type="component" value="Chromosome"/>
</dbReference>
<feature type="domain" description="Helicase ATP-binding" evidence="7">
    <location>
        <begin position="25"/>
        <end position="196"/>
    </location>
</feature>
<dbReference type="PROSITE" id="PS51192">
    <property type="entry name" value="HELICASE_ATP_BIND_1"/>
    <property type="match status" value="1"/>
</dbReference>
<evidence type="ECO:0000259" key="8">
    <source>
        <dbReference type="PROSITE" id="PS51194"/>
    </source>
</evidence>